<organism evidence="2 3">
    <name type="scientific">Candidatus Agrococcus pullicola</name>
    <dbReference type="NCBI Taxonomy" id="2838429"/>
    <lineage>
        <taxon>Bacteria</taxon>
        <taxon>Bacillati</taxon>
        <taxon>Actinomycetota</taxon>
        <taxon>Actinomycetes</taxon>
        <taxon>Micrococcales</taxon>
        <taxon>Microbacteriaceae</taxon>
        <taxon>Agrococcus</taxon>
    </lineage>
</organism>
<feature type="transmembrane region" description="Helical" evidence="1">
    <location>
        <begin position="112"/>
        <end position="130"/>
    </location>
</feature>
<name>A0A9D2CAF4_9MICO</name>
<evidence type="ECO:0000313" key="3">
    <source>
        <dbReference type="Proteomes" id="UP000824005"/>
    </source>
</evidence>
<keyword evidence="1" id="KW-0812">Transmembrane</keyword>
<dbReference type="Proteomes" id="UP000824005">
    <property type="component" value="Unassembled WGS sequence"/>
</dbReference>
<sequence length="131" mass="14079">MDDTFLLAQWVIRALLALYFLFIGTSMFLPAQLRASLDVVGKLLPRASRVIVVGAAVVAIVAGLALLLPWWGPRFAAGIVLIALLIALFPIHTAIARRADARAADKQATVSVRVRAVVQVVIALLILFAII</sequence>
<reference evidence="2" key="2">
    <citation type="submission" date="2021-04" db="EMBL/GenBank/DDBJ databases">
        <authorList>
            <person name="Gilroy R."/>
        </authorList>
    </citation>
    <scope>NUCLEOTIDE SEQUENCE</scope>
    <source>
        <strain evidence="2">ChiGjej1B1-98</strain>
    </source>
</reference>
<accession>A0A9D2CAF4</accession>
<evidence type="ECO:0000256" key="1">
    <source>
        <dbReference type="SAM" id="Phobius"/>
    </source>
</evidence>
<feature type="transmembrane region" description="Helical" evidence="1">
    <location>
        <begin position="50"/>
        <end position="68"/>
    </location>
</feature>
<comment type="caution">
    <text evidence="2">The sequence shown here is derived from an EMBL/GenBank/DDBJ whole genome shotgun (WGS) entry which is preliminary data.</text>
</comment>
<reference evidence="2" key="1">
    <citation type="journal article" date="2021" name="PeerJ">
        <title>Extensive microbial diversity within the chicken gut microbiome revealed by metagenomics and culture.</title>
        <authorList>
            <person name="Gilroy R."/>
            <person name="Ravi A."/>
            <person name="Getino M."/>
            <person name="Pursley I."/>
            <person name="Horton D.L."/>
            <person name="Alikhan N.F."/>
            <person name="Baker D."/>
            <person name="Gharbi K."/>
            <person name="Hall N."/>
            <person name="Watson M."/>
            <person name="Adriaenssens E.M."/>
            <person name="Foster-Nyarko E."/>
            <person name="Jarju S."/>
            <person name="Secka A."/>
            <person name="Antonio M."/>
            <person name="Oren A."/>
            <person name="Chaudhuri R.R."/>
            <person name="La Ragione R."/>
            <person name="Hildebrand F."/>
            <person name="Pallen M.J."/>
        </authorList>
    </citation>
    <scope>NUCLEOTIDE SEQUENCE</scope>
    <source>
        <strain evidence="2">ChiGjej1B1-98</strain>
    </source>
</reference>
<dbReference type="EMBL" id="DXDC01000337">
    <property type="protein sequence ID" value="HIY66829.1"/>
    <property type="molecule type" value="Genomic_DNA"/>
</dbReference>
<gene>
    <name evidence="2" type="ORF">H9830_11195</name>
</gene>
<dbReference type="AlphaFoldDB" id="A0A9D2CAF4"/>
<feature type="transmembrane region" description="Helical" evidence="1">
    <location>
        <begin position="74"/>
        <end position="91"/>
    </location>
</feature>
<feature type="transmembrane region" description="Helical" evidence="1">
    <location>
        <begin position="6"/>
        <end position="29"/>
    </location>
</feature>
<evidence type="ECO:0000313" key="2">
    <source>
        <dbReference type="EMBL" id="HIY66829.1"/>
    </source>
</evidence>
<protein>
    <submittedName>
        <fullName evidence="2">Uncharacterized protein</fullName>
    </submittedName>
</protein>
<proteinExistence type="predicted"/>
<keyword evidence="1" id="KW-1133">Transmembrane helix</keyword>
<keyword evidence="1" id="KW-0472">Membrane</keyword>